<feature type="signal peptide" evidence="1">
    <location>
        <begin position="1"/>
        <end position="20"/>
    </location>
</feature>
<dbReference type="InterPro" id="IPR050490">
    <property type="entry name" value="Bact_solute-bd_prot1"/>
</dbReference>
<dbReference type="InterPro" id="IPR006059">
    <property type="entry name" value="SBP"/>
</dbReference>
<reference evidence="2" key="1">
    <citation type="submission" date="2020-08" db="EMBL/GenBank/DDBJ databases">
        <title>Genome public.</title>
        <authorList>
            <person name="Liu C."/>
            <person name="Sun Q."/>
        </authorList>
    </citation>
    <scope>NUCLEOTIDE SEQUENCE</scope>
    <source>
        <strain evidence="2">NSJ-44</strain>
    </source>
</reference>
<dbReference type="Pfam" id="PF01547">
    <property type="entry name" value="SBP_bac_1"/>
    <property type="match status" value="1"/>
</dbReference>
<dbReference type="PANTHER" id="PTHR43649:SF30">
    <property type="entry name" value="ABC TRANSPORTER SUBSTRATE-BINDING PROTEIN"/>
    <property type="match status" value="1"/>
</dbReference>
<name>A0A926HNN7_9FIRM</name>
<evidence type="ECO:0000256" key="1">
    <source>
        <dbReference type="SAM" id="SignalP"/>
    </source>
</evidence>
<dbReference type="RefSeq" id="WP_249285197.1">
    <property type="nucleotide sequence ID" value="NZ_JACRSO010000003.1"/>
</dbReference>
<dbReference type="PANTHER" id="PTHR43649">
    <property type="entry name" value="ARABINOSE-BINDING PROTEIN-RELATED"/>
    <property type="match status" value="1"/>
</dbReference>
<dbReference type="Gene3D" id="3.40.190.10">
    <property type="entry name" value="Periplasmic binding protein-like II"/>
    <property type="match status" value="2"/>
</dbReference>
<evidence type="ECO:0000313" key="3">
    <source>
        <dbReference type="Proteomes" id="UP000654279"/>
    </source>
</evidence>
<dbReference type="AlphaFoldDB" id="A0A926HNN7"/>
<sequence>MSKRISMLCGLLLVVAMAFSAIGCGGAPATEPTDGAQTSGDATATESTSAAEPVTLKFWDMAWGPAEAFPVESEKIIAKYTSEVAPHVTIEYTNLPWSNWYEQFSTAVASNGAPDVCTGGGYMPFQFSTNDEMADLQWIVDEWKKEGTDKDFYEGMLDYWRFHDKQVGVPFNYDPRATFIRIDWLEEKGLEMPETYDDFIAIAKALTDKDQGIYGVTFGVTTGSAGPFMQFATGNGGMCYNKDGTANVDNERNLQVMKLFNTLQKDGSLPEGIVNYSGDDADKLFMAGKAGISIRSAGGFNTYLNGGMTIDQVAVMPPLTSPSGTKNGQVNPNAYMMFEQSQNKEEGMKFLKWYSENTYTIWTDGKQDGFPARISYLEGDEFKKPQRAQIIDRVLSNAVQLVYPLQSGVPSASSVEGQKFDQTCMQAALTMDEDGWKDTLATLQTQLEGLIADLDK</sequence>
<accession>A0A926HNN7</accession>
<dbReference type="PROSITE" id="PS51257">
    <property type="entry name" value="PROKAR_LIPOPROTEIN"/>
    <property type="match status" value="1"/>
</dbReference>
<proteinExistence type="predicted"/>
<organism evidence="2 3">
    <name type="scientific">Luoshenia tenuis</name>
    <dbReference type="NCBI Taxonomy" id="2763654"/>
    <lineage>
        <taxon>Bacteria</taxon>
        <taxon>Bacillati</taxon>
        <taxon>Bacillota</taxon>
        <taxon>Clostridia</taxon>
        <taxon>Christensenellales</taxon>
        <taxon>Christensenellaceae</taxon>
        <taxon>Luoshenia</taxon>
    </lineage>
</organism>
<feature type="chain" id="PRO_5039158601" evidence="1">
    <location>
        <begin position="21"/>
        <end position="456"/>
    </location>
</feature>
<dbReference type="Proteomes" id="UP000654279">
    <property type="component" value="Unassembled WGS sequence"/>
</dbReference>
<dbReference type="EMBL" id="JACRSO010000003">
    <property type="protein sequence ID" value="MBC8529341.1"/>
    <property type="molecule type" value="Genomic_DNA"/>
</dbReference>
<evidence type="ECO:0000313" key="2">
    <source>
        <dbReference type="EMBL" id="MBC8529341.1"/>
    </source>
</evidence>
<dbReference type="CDD" id="cd13585">
    <property type="entry name" value="PBP2_TMBP_like"/>
    <property type="match status" value="1"/>
</dbReference>
<keyword evidence="3" id="KW-1185">Reference proteome</keyword>
<comment type="caution">
    <text evidence="2">The sequence shown here is derived from an EMBL/GenBank/DDBJ whole genome shotgun (WGS) entry which is preliminary data.</text>
</comment>
<dbReference type="SUPFAM" id="SSF53850">
    <property type="entry name" value="Periplasmic binding protein-like II"/>
    <property type="match status" value="1"/>
</dbReference>
<keyword evidence="1" id="KW-0732">Signal</keyword>
<protein>
    <submittedName>
        <fullName evidence="2">Sugar ABC transporter substrate-binding protein</fullName>
    </submittedName>
</protein>
<gene>
    <name evidence="2" type="ORF">H8699_07865</name>
</gene>